<proteinExistence type="predicted"/>
<dbReference type="EMBL" id="MU274065">
    <property type="protein sequence ID" value="KAI0026980.1"/>
    <property type="molecule type" value="Genomic_DNA"/>
</dbReference>
<accession>A0ACB8Q678</accession>
<reference evidence="1" key="2">
    <citation type="journal article" date="2022" name="New Phytol.">
        <title>Evolutionary transition to the ectomycorrhizal habit in the genomes of a hyperdiverse lineage of mushroom-forming fungi.</title>
        <authorList>
            <person name="Looney B."/>
            <person name="Miyauchi S."/>
            <person name="Morin E."/>
            <person name="Drula E."/>
            <person name="Courty P.E."/>
            <person name="Kohler A."/>
            <person name="Kuo A."/>
            <person name="LaButti K."/>
            <person name="Pangilinan J."/>
            <person name="Lipzen A."/>
            <person name="Riley R."/>
            <person name="Andreopoulos W."/>
            <person name="He G."/>
            <person name="Johnson J."/>
            <person name="Nolan M."/>
            <person name="Tritt A."/>
            <person name="Barry K.W."/>
            <person name="Grigoriev I.V."/>
            <person name="Nagy L.G."/>
            <person name="Hibbett D."/>
            <person name="Henrissat B."/>
            <person name="Matheny P.B."/>
            <person name="Labbe J."/>
            <person name="Martin F.M."/>
        </authorList>
    </citation>
    <scope>NUCLEOTIDE SEQUENCE</scope>
    <source>
        <strain evidence="1">EC-137</strain>
    </source>
</reference>
<sequence length="996" mass="112996">MSSSFSQRGDASLQSLSSPPDLSLGSLTNISGLSTPAKGLRIPSASTAPSSAPIATPSPPRVSSYIRKKLEEGATPVARKLGVSGTDTAEDDEGEQEPDVLNSMARERRFEDEFGSPANARGKRSRTSTANGRSNNLTLRDQEKHIDNLKKENFNIKLKVHFLEERLAQLAPDQVEAALKQNIHLKVEVQQRGMELKKLRKLVLELEKELDAGARRSARERELEALLAERERELRELRRRARGAPGEGDETEAALAEAEERNAELEGELENVRRLLEDNMEELERLRDIVERGDGAGADAGAADVSRARRRAEELEIENEDLRAALDEHAAAAAQREDEREELLDRSRALMLEEREEREGLEAEVNGLRDKLTAAAIEMQQKEDELEMKCRELTELYAEHQAIVDDVEGEWRGELEEAKAQRDEFRDVLAEREAECDELRVRVAELEENTDALHEKFETAFAHLEREAEEKDEEVAAANREIETLGQKIYELEEYNEELQRVHEQTRADEAIERERLDALSNALKEGQLAKHVETLVAEIDRHREAHARLEDALSKARRDFDADLRREQRAREAKEAALQAALADCARAQSLLAQREADLAALQSALQATEADAKKLGETHTTARFSLQLEGDRLRRDLERLEDELARARKELDDRETKAREREGVLDKLHTENRELAAQLATQTQARLNVSEKLDVAQASFAAAEAEAAAFRTRVQELEQRLSKDQRSLLASESQYRDQLTERNTLLLTIYQYLDKILGVDKTPKKGGQAETKPFTNFGVFHDNLITRLKSLSQIQLDFDKRIRDAEAKYSERLQEIKKQLDHRWRQIDKFEASVKAYAEAKQTWRRKLSAKEGELEGAKTTISDLTSQLSILRRPGPGDSNEVKALMARANNAERRLTNAQNQLAAAEEKMATMNQKTSAADSKWEARVKEYEARLRAAEEKVKREKQGFKERVLELENQIKSLQRQKEIADKRVQQLADIETKVPRTNGSPRP</sequence>
<keyword evidence="2" id="KW-1185">Reference proteome</keyword>
<name>A0ACB8Q678_9AGAM</name>
<comment type="caution">
    <text evidence="1">The sequence shown here is derived from an EMBL/GenBank/DDBJ whole genome shotgun (WGS) entry which is preliminary data.</text>
</comment>
<gene>
    <name evidence="1" type="ORF">K488DRAFT_63473</name>
</gene>
<protein>
    <submittedName>
        <fullName evidence="1">Uncharacterized protein</fullName>
    </submittedName>
</protein>
<evidence type="ECO:0000313" key="2">
    <source>
        <dbReference type="Proteomes" id="UP000814128"/>
    </source>
</evidence>
<organism evidence="1 2">
    <name type="scientific">Vararia minispora EC-137</name>
    <dbReference type="NCBI Taxonomy" id="1314806"/>
    <lineage>
        <taxon>Eukaryota</taxon>
        <taxon>Fungi</taxon>
        <taxon>Dikarya</taxon>
        <taxon>Basidiomycota</taxon>
        <taxon>Agaricomycotina</taxon>
        <taxon>Agaricomycetes</taxon>
        <taxon>Russulales</taxon>
        <taxon>Lachnocladiaceae</taxon>
        <taxon>Vararia</taxon>
    </lineage>
</organism>
<reference evidence="1" key="1">
    <citation type="submission" date="2021-02" db="EMBL/GenBank/DDBJ databases">
        <authorList>
            <consortium name="DOE Joint Genome Institute"/>
            <person name="Ahrendt S."/>
            <person name="Looney B.P."/>
            <person name="Miyauchi S."/>
            <person name="Morin E."/>
            <person name="Drula E."/>
            <person name="Courty P.E."/>
            <person name="Chicoki N."/>
            <person name="Fauchery L."/>
            <person name="Kohler A."/>
            <person name="Kuo A."/>
            <person name="Labutti K."/>
            <person name="Pangilinan J."/>
            <person name="Lipzen A."/>
            <person name="Riley R."/>
            <person name="Andreopoulos W."/>
            <person name="He G."/>
            <person name="Johnson J."/>
            <person name="Barry K.W."/>
            <person name="Grigoriev I.V."/>
            <person name="Nagy L."/>
            <person name="Hibbett D."/>
            <person name="Henrissat B."/>
            <person name="Matheny P.B."/>
            <person name="Labbe J."/>
            <person name="Martin F."/>
        </authorList>
    </citation>
    <scope>NUCLEOTIDE SEQUENCE</scope>
    <source>
        <strain evidence="1">EC-137</strain>
    </source>
</reference>
<dbReference type="Proteomes" id="UP000814128">
    <property type="component" value="Unassembled WGS sequence"/>
</dbReference>
<evidence type="ECO:0000313" key="1">
    <source>
        <dbReference type="EMBL" id="KAI0026980.1"/>
    </source>
</evidence>